<dbReference type="Proteomes" id="UP000018936">
    <property type="component" value="Unassembled WGS sequence"/>
</dbReference>
<evidence type="ECO:0000256" key="1">
    <source>
        <dbReference type="SAM" id="MobiDB-lite"/>
    </source>
</evidence>
<keyword evidence="2" id="KW-0472">Membrane</keyword>
<keyword evidence="2" id="KW-1133">Transmembrane helix</keyword>
<feature type="transmembrane region" description="Helical" evidence="2">
    <location>
        <begin position="85"/>
        <end position="102"/>
    </location>
</feature>
<evidence type="ECO:0000313" key="4">
    <source>
        <dbReference type="Proteomes" id="UP000018936"/>
    </source>
</evidence>
<gene>
    <name evidence="3" type="ORF">L345_00861</name>
</gene>
<comment type="caution">
    <text evidence="3">The sequence shown here is derived from an EMBL/GenBank/DDBJ whole genome shotgun (WGS) entry which is preliminary data.</text>
</comment>
<dbReference type="EMBL" id="AZIM01000111">
    <property type="protein sequence ID" value="ETE73314.1"/>
    <property type="molecule type" value="Genomic_DNA"/>
</dbReference>
<name>V8PFG7_OPHHA</name>
<feature type="transmembrane region" description="Helical" evidence="2">
    <location>
        <begin position="108"/>
        <end position="128"/>
    </location>
</feature>
<dbReference type="AlphaFoldDB" id="V8PFG7"/>
<evidence type="ECO:0000313" key="3">
    <source>
        <dbReference type="EMBL" id="ETE73314.1"/>
    </source>
</evidence>
<protein>
    <submittedName>
        <fullName evidence="3">Uncharacterized protein</fullName>
    </submittedName>
</protein>
<feature type="compositionally biased region" description="Pro residues" evidence="1">
    <location>
        <begin position="22"/>
        <end position="36"/>
    </location>
</feature>
<evidence type="ECO:0000256" key="2">
    <source>
        <dbReference type="SAM" id="Phobius"/>
    </source>
</evidence>
<accession>V8PFG7</accession>
<reference evidence="3 4" key="1">
    <citation type="journal article" date="2013" name="Proc. Natl. Acad. Sci. U.S.A.">
        <title>The king cobra genome reveals dynamic gene evolution and adaptation in the snake venom system.</title>
        <authorList>
            <person name="Vonk F.J."/>
            <person name="Casewell N.R."/>
            <person name="Henkel C.V."/>
            <person name="Heimberg A.M."/>
            <person name="Jansen H.J."/>
            <person name="McCleary R.J."/>
            <person name="Kerkkamp H.M."/>
            <person name="Vos R.A."/>
            <person name="Guerreiro I."/>
            <person name="Calvete J.J."/>
            <person name="Wuster W."/>
            <person name="Woods A.E."/>
            <person name="Logan J.M."/>
            <person name="Harrison R.A."/>
            <person name="Castoe T.A."/>
            <person name="de Koning A.P."/>
            <person name="Pollock D.D."/>
            <person name="Yandell M."/>
            <person name="Calderon D."/>
            <person name="Renjifo C."/>
            <person name="Currier R.B."/>
            <person name="Salgado D."/>
            <person name="Pla D."/>
            <person name="Sanz L."/>
            <person name="Hyder A.S."/>
            <person name="Ribeiro J.M."/>
            <person name="Arntzen J.W."/>
            <person name="van den Thillart G.E."/>
            <person name="Boetzer M."/>
            <person name="Pirovano W."/>
            <person name="Dirks R.P."/>
            <person name="Spaink H.P."/>
            <person name="Duboule D."/>
            <person name="McGlinn E."/>
            <person name="Kini R.M."/>
            <person name="Richardson M.K."/>
        </authorList>
    </citation>
    <scope>NUCLEOTIDE SEQUENCE</scope>
    <source>
        <tissue evidence="3">Blood</tissue>
    </source>
</reference>
<keyword evidence="4" id="KW-1185">Reference proteome</keyword>
<keyword evidence="2" id="KW-0812">Transmembrane</keyword>
<sequence>EEEAPQQPPPLGGESQDHLFFLPPPNRCRRPSPSPWGPGSRRAGKGGAGAGRKGEKGERPRENSNGEKTICGGGSEGRRLCLRHVVGVAACLLCFCLLYSIACLAFPLPLLGPSVAVFVSATGCLYLARARSGQKTTSVTLISSPPP</sequence>
<feature type="non-terminal residue" evidence="3">
    <location>
        <position position="1"/>
    </location>
</feature>
<feature type="compositionally biased region" description="Basic and acidic residues" evidence="1">
    <location>
        <begin position="52"/>
        <end position="65"/>
    </location>
</feature>
<organism evidence="3 4">
    <name type="scientific">Ophiophagus hannah</name>
    <name type="common">King cobra</name>
    <name type="synonym">Naja hannah</name>
    <dbReference type="NCBI Taxonomy" id="8665"/>
    <lineage>
        <taxon>Eukaryota</taxon>
        <taxon>Metazoa</taxon>
        <taxon>Chordata</taxon>
        <taxon>Craniata</taxon>
        <taxon>Vertebrata</taxon>
        <taxon>Euteleostomi</taxon>
        <taxon>Lepidosauria</taxon>
        <taxon>Squamata</taxon>
        <taxon>Bifurcata</taxon>
        <taxon>Unidentata</taxon>
        <taxon>Episquamata</taxon>
        <taxon>Toxicofera</taxon>
        <taxon>Serpentes</taxon>
        <taxon>Colubroidea</taxon>
        <taxon>Elapidae</taxon>
        <taxon>Elapinae</taxon>
        <taxon>Ophiophagus</taxon>
    </lineage>
</organism>
<feature type="region of interest" description="Disordered" evidence="1">
    <location>
        <begin position="1"/>
        <end position="69"/>
    </location>
</feature>
<proteinExistence type="predicted"/>
<feature type="compositionally biased region" description="Pro residues" evidence="1">
    <location>
        <begin position="1"/>
        <end position="11"/>
    </location>
</feature>